<accession>A0ABV5X1I6</accession>
<reference evidence="2 3" key="1">
    <citation type="submission" date="2024-09" db="EMBL/GenBank/DDBJ databases">
        <authorList>
            <person name="Sun Q."/>
            <person name="Mori K."/>
        </authorList>
    </citation>
    <scope>NUCLEOTIDE SEQUENCE [LARGE SCALE GENOMIC DNA]</scope>
    <source>
        <strain evidence="2 3">JCM 11683</strain>
    </source>
</reference>
<evidence type="ECO:0008006" key="4">
    <source>
        <dbReference type="Google" id="ProtNLM"/>
    </source>
</evidence>
<sequence length="50" mass="5326">MSDSTSEPADTGRADTTSEETAQAEQKQGADKDSAKPAEQPDLASEVEKW</sequence>
<evidence type="ECO:0000313" key="3">
    <source>
        <dbReference type="Proteomes" id="UP001589707"/>
    </source>
</evidence>
<gene>
    <name evidence="2" type="ORF">ACFFN1_04155</name>
</gene>
<name>A0ABV5X1I6_9MICO</name>
<organism evidence="2 3">
    <name type="scientific">Brevibacterium otitidis</name>
    <dbReference type="NCBI Taxonomy" id="53364"/>
    <lineage>
        <taxon>Bacteria</taxon>
        <taxon>Bacillati</taxon>
        <taxon>Actinomycetota</taxon>
        <taxon>Actinomycetes</taxon>
        <taxon>Micrococcales</taxon>
        <taxon>Brevibacteriaceae</taxon>
        <taxon>Brevibacterium</taxon>
    </lineage>
</organism>
<feature type="region of interest" description="Disordered" evidence="1">
    <location>
        <begin position="1"/>
        <end position="50"/>
    </location>
</feature>
<dbReference type="RefSeq" id="WP_376838879.1">
    <property type="nucleotide sequence ID" value="NZ_JBHMAU010000032.1"/>
</dbReference>
<dbReference type="EMBL" id="JBHMAU010000032">
    <property type="protein sequence ID" value="MFB9775607.1"/>
    <property type="molecule type" value="Genomic_DNA"/>
</dbReference>
<evidence type="ECO:0000313" key="2">
    <source>
        <dbReference type="EMBL" id="MFB9775607.1"/>
    </source>
</evidence>
<keyword evidence="3" id="KW-1185">Reference proteome</keyword>
<comment type="caution">
    <text evidence="2">The sequence shown here is derived from an EMBL/GenBank/DDBJ whole genome shotgun (WGS) entry which is preliminary data.</text>
</comment>
<proteinExistence type="predicted"/>
<protein>
    <recommendedName>
        <fullName evidence="4">Nucleotide exchange factor GrpE</fullName>
    </recommendedName>
</protein>
<dbReference type="Proteomes" id="UP001589707">
    <property type="component" value="Unassembled WGS sequence"/>
</dbReference>
<evidence type="ECO:0000256" key="1">
    <source>
        <dbReference type="SAM" id="MobiDB-lite"/>
    </source>
</evidence>